<organism evidence="1 2">
    <name type="scientific">Entomophthora muscae</name>
    <dbReference type="NCBI Taxonomy" id="34485"/>
    <lineage>
        <taxon>Eukaryota</taxon>
        <taxon>Fungi</taxon>
        <taxon>Fungi incertae sedis</taxon>
        <taxon>Zoopagomycota</taxon>
        <taxon>Entomophthoromycotina</taxon>
        <taxon>Entomophthoromycetes</taxon>
        <taxon>Entomophthorales</taxon>
        <taxon>Entomophthoraceae</taxon>
        <taxon>Entomophthora</taxon>
    </lineage>
</organism>
<accession>A0ACC2S399</accession>
<dbReference type="EMBL" id="QTSX02005870">
    <property type="protein sequence ID" value="KAJ9056809.1"/>
    <property type="molecule type" value="Genomic_DNA"/>
</dbReference>
<sequence length="198" mass="22001">MKVSAISVLNVFSAANHVASQDIRFVNQSSQGWFDYDSPIVLGHRSYWISGETFTTYHLKKGAELITSNLLNLAAQLKNGKDYIKDRTEGFFIPKNGYMTNHFACGKEERCEMLIYLQPNKQWIPQYSKTNQKPEEDYFKVIRPESGGLIISHIFGGQAPAPCGLNNSTGVPLVLPSTFQSFVILAASLPPISTLPSP</sequence>
<protein>
    <submittedName>
        <fullName evidence="1">Uncharacterized protein</fullName>
    </submittedName>
</protein>
<comment type="caution">
    <text evidence="1">The sequence shown here is derived from an EMBL/GenBank/DDBJ whole genome shotgun (WGS) entry which is preliminary data.</text>
</comment>
<reference evidence="1" key="1">
    <citation type="submission" date="2022-04" db="EMBL/GenBank/DDBJ databases">
        <title>Genome of the entomopathogenic fungus Entomophthora muscae.</title>
        <authorList>
            <person name="Elya C."/>
            <person name="Lovett B.R."/>
            <person name="Lee E."/>
            <person name="Macias A.M."/>
            <person name="Hajek A.E."/>
            <person name="De Bivort B.L."/>
            <person name="Kasson M.T."/>
            <person name="De Fine Licht H.H."/>
            <person name="Stajich J.E."/>
        </authorList>
    </citation>
    <scope>NUCLEOTIDE SEQUENCE</scope>
    <source>
        <strain evidence="1">Berkeley</strain>
    </source>
</reference>
<name>A0ACC2S399_9FUNG</name>
<evidence type="ECO:0000313" key="1">
    <source>
        <dbReference type="EMBL" id="KAJ9056809.1"/>
    </source>
</evidence>
<evidence type="ECO:0000313" key="2">
    <source>
        <dbReference type="Proteomes" id="UP001165960"/>
    </source>
</evidence>
<proteinExistence type="predicted"/>
<keyword evidence="2" id="KW-1185">Reference proteome</keyword>
<gene>
    <name evidence="1" type="ORF">DSO57_1029167</name>
</gene>
<dbReference type="Proteomes" id="UP001165960">
    <property type="component" value="Unassembled WGS sequence"/>
</dbReference>